<dbReference type="InterPro" id="IPR030847">
    <property type="entry name" value="Hem25/SLC25A38"/>
</dbReference>
<protein>
    <recommendedName>
        <fullName evidence="10">Mitochondrial glycine transporter</fullName>
    </recommendedName>
    <alternativeName>
        <fullName evidence="10">Solute carrier family 25 member 38 homolog</fullName>
    </alternativeName>
</protein>
<keyword evidence="5 10" id="KW-0999">Mitochondrion inner membrane</keyword>
<evidence type="ECO:0000256" key="7">
    <source>
        <dbReference type="ARBA" id="ARBA00023128"/>
    </source>
</evidence>
<feature type="repeat" description="Solcar" evidence="11">
    <location>
        <begin position="236"/>
        <end position="320"/>
    </location>
</feature>
<dbReference type="InterPro" id="IPR018108">
    <property type="entry name" value="MCP_transmembrane"/>
</dbReference>
<evidence type="ECO:0000256" key="9">
    <source>
        <dbReference type="ARBA" id="ARBA00034060"/>
    </source>
</evidence>
<feature type="region of interest" description="Disordered" evidence="12">
    <location>
        <begin position="511"/>
        <end position="564"/>
    </location>
</feature>
<dbReference type="Pfam" id="PF00153">
    <property type="entry name" value="Mito_carr"/>
    <property type="match status" value="3"/>
</dbReference>
<dbReference type="FunFam" id="1.50.40.10:FF:000103">
    <property type="entry name" value="Mitochondrial glycine transporter"/>
    <property type="match status" value="1"/>
</dbReference>
<keyword evidence="7 10" id="KW-0496">Mitochondrion</keyword>
<sequence>MSNGGAGTIQSSKKAHPTFHFFAGLTSGVSSAVLLQPADLLKTRVQQSHSSSLVPVLRSILSGPHPIASLWRGTLPSALRTGFGSALYFTSLSSLRQLLANKTAAATFGNGGAAAVSPGKSSSVLPKLSNTQNLIAGATARVFAGFILMPVTVIKVRYESDLYAYKSIASASRSIYASEGLKGFFSGFGATAVRDAPYAGLYVLFYEQCKTHLNKMFAAEQTTALDGLEGRPSIASSATINASSGVLAAGLATSMTNPFDAVKTRLQLMPQKYGNTLKATRLMLKEDGVKAFFDGLGLRMGRKALSSALAWTVYEELVGRAERFIARREEERAIVSTTLCRRYLISEGRTTIHKSDKDSSPATSDAHQPCSPFYLETGYSIFAKRPSRPFPPPFVSLPSGSFSDPLTTHNPSSIPRSARRPKVNGQPIRGITNGDDAIIIGADQRFIAVNDGVGAWAQKERGHAALWSRLIAHFWDVEVQKSLVKGGDANAHEVDPVKSLETAFDATKKATKGTFKRDPDQEVYSEADEGESDDSDGSSPGGTPTSSSSSKESPEAKESSKNDILGTTTASSALLYHKQGASGSTPVILATTLGDCKVLVIRPSPSAAQSPSTSSSGSDSDSDSETSGGTILYHSKEQWHWFDCPRQLGTNSPDTPTGNAVCDTIEDIQVGDVVAVLSDGVTDNLWEHEICENICESIRQWNDSAASSATSDTGKPKQNGYANDDGDAKDGIVYVARRLMNAAREIAMDPNAESPYMERAFDEGIAAEGGKLDDISVVIGIVRKREGNE</sequence>
<dbReference type="RefSeq" id="XP_008729774.1">
    <property type="nucleotide sequence ID" value="XM_008731552.1"/>
</dbReference>
<dbReference type="PANTHER" id="PTHR46181">
    <property type="entry name" value="MITOCHONDRIAL GLYCINE TRANSPORTER"/>
    <property type="match status" value="1"/>
</dbReference>
<evidence type="ECO:0000256" key="10">
    <source>
        <dbReference type="HAMAP-Rule" id="MF_03064"/>
    </source>
</evidence>
<dbReference type="GO" id="GO:0005743">
    <property type="term" value="C:mitochondrial inner membrane"/>
    <property type="evidence" value="ECO:0007669"/>
    <property type="project" value="UniProtKB-SubCell"/>
</dbReference>
<dbReference type="GO" id="GO:1904983">
    <property type="term" value="P:glycine import into mitochondrion"/>
    <property type="evidence" value="ECO:0007669"/>
    <property type="project" value="UniProtKB-UniRule"/>
</dbReference>
<evidence type="ECO:0000256" key="12">
    <source>
        <dbReference type="SAM" id="MobiDB-lite"/>
    </source>
</evidence>
<feature type="region of interest" description="Disordered" evidence="12">
    <location>
        <begin position="604"/>
        <end position="629"/>
    </location>
</feature>
<evidence type="ECO:0000313" key="14">
    <source>
        <dbReference type="Proteomes" id="UP000030678"/>
    </source>
</evidence>
<keyword evidence="8 10" id="KW-0472">Membrane</keyword>
<comment type="catalytic activity">
    <reaction evidence="9 10">
        <text>glycine(in) = glycine(out)</text>
        <dbReference type="Rhea" id="RHEA:70715"/>
        <dbReference type="ChEBI" id="CHEBI:57305"/>
    </reaction>
</comment>
<dbReference type="Proteomes" id="UP000030678">
    <property type="component" value="Unassembled WGS sequence"/>
</dbReference>
<dbReference type="Gene3D" id="1.50.40.10">
    <property type="entry name" value="Mitochondrial carrier domain"/>
    <property type="match status" value="2"/>
</dbReference>
<dbReference type="VEuPathDB" id="FungiDB:G647_07236"/>
<keyword evidence="6 10" id="KW-1133">Transmembrane helix</keyword>
<dbReference type="GeneID" id="19985729"/>
<gene>
    <name evidence="13" type="ORF">G647_07236</name>
</gene>
<dbReference type="HAMAP" id="MF_03064">
    <property type="entry name" value="SLC25A38"/>
    <property type="match status" value="1"/>
</dbReference>
<evidence type="ECO:0000256" key="6">
    <source>
        <dbReference type="ARBA" id="ARBA00022989"/>
    </source>
</evidence>
<accession>V9D3P9</accession>
<dbReference type="SUPFAM" id="SSF81606">
    <property type="entry name" value="PP2C-like"/>
    <property type="match status" value="1"/>
</dbReference>
<feature type="repeat" description="Solcar" evidence="11">
    <location>
        <begin position="15"/>
        <end position="98"/>
    </location>
</feature>
<feature type="compositionally biased region" description="Low complexity" evidence="12">
    <location>
        <begin position="537"/>
        <end position="551"/>
    </location>
</feature>
<keyword evidence="4 10" id="KW-0677">Repeat</keyword>
<feature type="region of interest" description="Disordered" evidence="12">
    <location>
        <begin position="706"/>
        <end position="726"/>
    </location>
</feature>
<dbReference type="GO" id="GO:0015187">
    <property type="term" value="F:glycine transmembrane transporter activity"/>
    <property type="evidence" value="ECO:0007669"/>
    <property type="project" value="UniProtKB-UniRule"/>
</dbReference>
<feature type="repeat" description="Solcar" evidence="11">
    <location>
        <begin position="128"/>
        <end position="212"/>
    </location>
</feature>
<dbReference type="InterPro" id="IPR023395">
    <property type="entry name" value="MCP_dom_sf"/>
</dbReference>
<evidence type="ECO:0000313" key="13">
    <source>
        <dbReference type="EMBL" id="ETI20893.1"/>
    </source>
</evidence>
<dbReference type="InterPro" id="IPR036457">
    <property type="entry name" value="PPM-type-like_dom_sf"/>
</dbReference>
<feature type="compositionally biased region" description="Polar residues" evidence="12">
    <location>
        <begin position="404"/>
        <end position="415"/>
    </location>
</feature>
<feature type="compositionally biased region" description="Basic and acidic residues" evidence="12">
    <location>
        <begin position="552"/>
        <end position="561"/>
    </location>
</feature>
<dbReference type="PROSITE" id="PS50920">
    <property type="entry name" value="SOLCAR"/>
    <property type="match status" value="3"/>
</dbReference>
<comment type="subcellular location">
    <subcellularLocation>
        <location evidence="1">Membrane</location>
        <topology evidence="1">Multi-pass membrane protein</topology>
    </subcellularLocation>
    <subcellularLocation>
        <location evidence="10">Mitochondrion inner membrane</location>
        <topology evidence="10">Multi-pass membrane protein</topology>
    </subcellularLocation>
</comment>
<dbReference type="OrthoDB" id="25675at2759"/>
<dbReference type="EMBL" id="KB822707">
    <property type="protein sequence ID" value="ETI20893.1"/>
    <property type="molecule type" value="Genomic_DNA"/>
</dbReference>
<evidence type="ECO:0000256" key="2">
    <source>
        <dbReference type="ARBA" id="ARBA00022448"/>
    </source>
</evidence>
<comment type="similarity">
    <text evidence="10">Belongs to the mitochondrial carrier (TC 2.A.29) family. SLC25A38 subfamily.</text>
</comment>
<dbReference type="AlphaFoldDB" id="V9D3P9"/>
<dbReference type="PANTHER" id="PTHR46181:SF3">
    <property type="entry name" value="MITOCHONDRIAL GLYCINE TRANSPORTER"/>
    <property type="match status" value="1"/>
</dbReference>
<keyword evidence="2 10" id="KW-0813">Transport</keyword>
<evidence type="ECO:0000256" key="3">
    <source>
        <dbReference type="ARBA" id="ARBA00022692"/>
    </source>
</evidence>
<reference evidence="13 14" key="1">
    <citation type="submission" date="2013-03" db="EMBL/GenBank/DDBJ databases">
        <title>The Genome Sequence of Cladophialophora carrionii CBS 160.54.</title>
        <authorList>
            <consortium name="The Broad Institute Genomics Platform"/>
            <person name="Cuomo C."/>
            <person name="de Hoog S."/>
            <person name="Gorbushina A."/>
            <person name="Walker B."/>
            <person name="Young S.K."/>
            <person name="Zeng Q."/>
            <person name="Gargeya S."/>
            <person name="Fitzgerald M."/>
            <person name="Haas B."/>
            <person name="Abouelleil A."/>
            <person name="Allen A.W."/>
            <person name="Alvarado L."/>
            <person name="Arachchi H.M."/>
            <person name="Berlin A.M."/>
            <person name="Chapman S.B."/>
            <person name="Gainer-Dewar J."/>
            <person name="Goldberg J."/>
            <person name="Griggs A."/>
            <person name="Gujja S."/>
            <person name="Hansen M."/>
            <person name="Howarth C."/>
            <person name="Imamovic A."/>
            <person name="Ireland A."/>
            <person name="Larimer J."/>
            <person name="McCowan C."/>
            <person name="Murphy C."/>
            <person name="Pearson M."/>
            <person name="Poon T.W."/>
            <person name="Priest M."/>
            <person name="Roberts A."/>
            <person name="Saif S."/>
            <person name="Shea T."/>
            <person name="Sisk P."/>
            <person name="Sykes S."/>
            <person name="Wortman J."/>
            <person name="Nusbaum C."/>
            <person name="Birren B."/>
        </authorList>
    </citation>
    <scope>NUCLEOTIDE SEQUENCE [LARGE SCALE GENOMIC DNA]</scope>
    <source>
        <strain evidence="13 14">CBS 160.54</strain>
    </source>
</reference>
<evidence type="ECO:0000256" key="5">
    <source>
        <dbReference type="ARBA" id="ARBA00022792"/>
    </source>
</evidence>
<name>V9D3P9_9EURO</name>
<feature type="compositionally biased region" description="Acidic residues" evidence="12">
    <location>
        <begin position="521"/>
        <end position="536"/>
    </location>
</feature>
<dbReference type="Gene3D" id="3.60.40.10">
    <property type="entry name" value="PPM-type phosphatase domain"/>
    <property type="match status" value="1"/>
</dbReference>
<feature type="region of interest" description="Disordered" evidence="12">
    <location>
        <begin position="401"/>
        <end position="430"/>
    </location>
</feature>
<organism evidence="13 14">
    <name type="scientific">Cladophialophora carrionii CBS 160.54</name>
    <dbReference type="NCBI Taxonomy" id="1279043"/>
    <lineage>
        <taxon>Eukaryota</taxon>
        <taxon>Fungi</taxon>
        <taxon>Dikarya</taxon>
        <taxon>Ascomycota</taxon>
        <taxon>Pezizomycotina</taxon>
        <taxon>Eurotiomycetes</taxon>
        <taxon>Chaetothyriomycetidae</taxon>
        <taxon>Chaetothyriales</taxon>
        <taxon>Herpotrichiellaceae</taxon>
        <taxon>Cladophialophora</taxon>
    </lineage>
</organism>
<evidence type="ECO:0000256" key="8">
    <source>
        <dbReference type="ARBA" id="ARBA00023136"/>
    </source>
</evidence>
<dbReference type="HOGENOM" id="CLU_355636_0_0_1"/>
<proteinExistence type="inferred from homology"/>
<evidence type="ECO:0000256" key="4">
    <source>
        <dbReference type="ARBA" id="ARBA00022737"/>
    </source>
</evidence>
<comment type="function">
    <text evidence="10">Mitochondrial glycine transporter that imports glycine into the mitochondrial matrix. Plays an important role in providing glycine for the first enzymatic step in heme biosynthesis, the condensation of glycine with succinyl-CoA to produce 5-aminolevulinate (ALA) in the miochondrial matrix.</text>
</comment>
<keyword evidence="3 10" id="KW-0812">Transmembrane</keyword>
<evidence type="ECO:0000256" key="1">
    <source>
        <dbReference type="ARBA" id="ARBA00004141"/>
    </source>
</evidence>
<evidence type="ECO:0000256" key="11">
    <source>
        <dbReference type="PROSITE-ProRule" id="PRU00282"/>
    </source>
</evidence>
<dbReference type="SUPFAM" id="SSF103506">
    <property type="entry name" value="Mitochondrial carrier"/>
    <property type="match status" value="1"/>
</dbReference>